<dbReference type="EMBL" id="QLNQ01000030">
    <property type="protein sequence ID" value="RCK54441.1"/>
    <property type="molecule type" value="Genomic_DNA"/>
</dbReference>
<dbReference type="Proteomes" id="UP000253472">
    <property type="component" value="Unassembled WGS sequence"/>
</dbReference>
<dbReference type="InterPro" id="IPR050231">
    <property type="entry name" value="Iron_ascorbate_oxido_reductase"/>
</dbReference>
<dbReference type="InterPro" id="IPR027443">
    <property type="entry name" value="IPNS-like_sf"/>
</dbReference>
<evidence type="ECO:0000313" key="3">
    <source>
        <dbReference type="EMBL" id="RCK54441.1"/>
    </source>
</evidence>
<dbReference type="STRING" id="5486.A0A367XNP2"/>
<name>A0A367XNP2_9ASCO</name>
<keyword evidence="4" id="KW-1185">Reference proteome</keyword>
<dbReference type="PANTHER" id="PTHR47990">
    <property type="entry name" value="2-OXOGLUTARATE (2OG) AND FE(II)-DEPENDENT OXYGENASE SUPERFAMILY PROTEIN-RELATED"/>
    <property type="match status" value="1"/>
</dbReference>
<reference evidence="3 4" key="1">
    <citation type="submission" date="2018-06" db="EMBL/GenBank/DDBJ databases">
        <title>Whole genome sequencing of Candida tropicalis (genome annotated by CSBL at Korea University).</title>
        <authorList>
            <person name="Ahn J."/>
        </authorList>
    </citation>
    <scope>NUCLEOTIDE SEQUENCE [LARGE SCALE GENOMIC DNA]</scope>
    <source>
        <strain evidence="3 4">ATCC 20962</strain>
    </source>
</reference>
<feature type="domain" description="Non-haem dioxygenase N-terminal" evidence="2">
    <location>
        <begin position="30"/>
        <end position="101"/>
    </location>
</feature>
<dbReference type="SUPFAM" id="SSF51197">
    <property type="entry name" value="Clavaminate synthase-like"/>
    <property type="match status" value="1"/>
</dbReference>
<accession>A0A367XNP2</accession>
<dbReference type="InterPro" id="IPR044861">
    <property type="entry name" value="IPNS-like_FE2OG_OXY"/>
</dbReference>
<evidence type="ECO:0000313" key="4">
    <source>
        <dbReference type="Proteomes" id="UP000253472"/>
    </source>
</evidence>
<gene>
    <name evidence="3" type="primary">F6'H2</name>
    <name evidence="3" type="ORF">Cantr_04619</name>
</gene>
<dbReference type="Pfam" id="PF14226">
    <property type="entry name" value="DIOX_N"/>
    <property type="match status" value="1"/>
</dbReference>
<evidence type="ECO:0000259" key="2">
    <source>
        <dbReference type="Pfam" id="PF14226"/>
    </source>
</evidence>
<dbReference type="AlphaFoldDB" id="A0A367XNP2"/>
<evidence type="ECO:0000259" key="1">
    <source>
        <dbReference type="Pfam" id="PF03171"/>
    </source>
</evidence>
<dbReference type="InterPro" id="IPR026992">
    <property type="entry name" value="DIOX_N"/>
</dbReference>
<dbReference type="Gene3D" id="2.60.120.330">
    <property type="entry name" value="B-lactam Antibiotic, Isopenicillin N Synthase, Chain"/>
    <property type="match status" value="1"/>
</dbReference>
<proteinExistence type="predicted"/>
<comment type="caution">
    <text evidence="3">The sequence shown here is derived from an EMBL/GenBank/DDBJ whole genome shotgun (WGS) entry which is preliminary data.</text>
</comment>
<dbReference type="OrthoDB" id="406156at2759"/>
<sequence>MPVAASKYNLRPFVEAPLSSSSTKPIELEAIDLSLYKEGPENLPVRKQLAAQIERSLSTYGFITVTNHGFPVEKLEFLKSLAQGILETPLEEQKKYLAGALKSDLEDRSVSVGAERGSGFKPKGYWSMRNGVEDSITHYNFNNMQQSLFFDTEKNNYPDIVKDHLDDVAEYYRFLHGDVLRKLSNLSDLVLELPEGYLYENYFKVIDGDIPGSGGGAGRFMLYEGMDPEDSKKVENTWLRGHSDSGGFTFITSQPILSLQIRDYYTGQWSYVGHTPNGLIVNIGDAMEFITGGYFKSSIHRVVGPPDDQREYRRLVLIYFSKPNDTCIMDPEPLKSPKLERLGISKPKEWEKINFRAWNEEKSRLFGKKKVNDTQSEEPKLVLLYGRLHERWHQAEADFSLEEAQKKFEVIRLDAA</sequence>
<protein>
    <submittedName>
        <fullName evidence="3">Feruloyl CoA ortho-hydroxylase 2</fullName>
    </submittedName>
</protein>
<organism evidence="3 4">
    <name type="scientific">Candida viswanathii</name>
    <dbReference type="NCBI Taxonomy" id="5486"/>
    <lineage>
        <taxon>Eukaryota</taxon>
        <taxon>Fungi</taxon>
        <taxon>Dikarya</taxon>
        <taxon>Ascomycota</taxon>
        <taxon>Saccharomycotina</taxon>
        <taxon>Pichiomycetes</taxon>
        <taxon>Debaryomycetaceae</taxon>
        <taxon>Candida/Lodderomyces clade</taxon>
        <taxon>Candida</taxon>
    </lineage>
</organism>
<dbReference type="Pfam" id="PF03171">
    <property type="entry name" value="2OG-FeII_Oxy"/>
    <property type="match status" value="1"/>
</dbReference>
<feature type="domain" description="Isopenicillin N synthase-like Fe(2+) 2OG dioxygenase" evidence="1">
    <location>
        <begin position="232"/>
        <end position="323"/>
    </location>
</feature>